<dbReference type="InterPro" id="IPR009079">
    <property type="entry name" value="4_helix_cytokine-like_core"/>
</dbReference>
<accession>A0A8T2NLE1</accession>
<evidence type="ECO:0008006" key="4">
    <source>
        <dbReference type="Google" id="ProtNLM"/>
    </source>
</evidence>
<dbReference type="EMBL" id="JAFBMS010000049">
    <property type="protein sequence ID" value="KAG9339851.1"/>
    <property type="molecule type" value="Genomic_DNA"/>
</dbReference>
<feature type="signal peptide" evidence="1">
    <location>
        <begin position="1"/>
        <end position="18"/>
    </location>
</feature>
<evidence type="ECO:0000313" key="2">
    <source>
        <dbReference type="EMBL" id="KAG9339851.1"/>
    </source>
</evidence>
<keyword evidence="1" id="KW-0732">Signal</keyword>
<feature type="chain" id="PRO_5035737736" description="Interleukin" evidence="1">
    <location>
        <begin position="19"/>
        <end position="120"/>
    </location>
</feature>
<gene>
    <name evidence="2" type="ORF">JZ751_022354</name>
</gene>
<dbReference type="Proteomes" id="UP000824540">
    <property type="component" value="Unassembled WGS sequence"/>
</dbReference>
<evidence type="ECO:0000313" key="3">
    <source>
        <dbReference type="Proteomes" id="UP000824540"/>
    </source>
</evidence>
<dbReference type="SUPFAM" id="SSF47266">
    <property type="entry name" value="4-helical cytokines"/>
    <property type="match status" value="1"/>
</dbReference>
<comment type="caution">
    <text evidence="2">The sequence shown here is derived from an EMBL/GenBank/DDBJ whole genome shotgun (WGS) entry which is preliminary data.</text>
</comment>
<dbReference type="Gene3D" id="1.20.1250.70">
    <property type="entry name" value="Interleukin-15/Interleukin-21"/>
    <property type="match status" value="1"/>
</dbReference>
<dbReference type="OrthoDB" id="9426569at2759"/>
<dbReference type="AlphaFoldDB" id="A0A8T2NLE1"/>
<proteinExistence type="predicted"/>
<organism evidence="2 3">
    <name type="scientific">Albula glossodonta</name>
    <name type="common">roundjaw bonefish</name>
    <dbReference type="NCBI Taxonomy" id="121402"/>
    <lineage>
        <taxon>Eukaryota</taxon>
        <taxon>Metazoa</taxon>
        <taxon>Chordata</taxon>
        <taxon>Craniata</taxon>
        <taxon>Vertebrata</taxon>
        <taxon>Euteleostomi</taxon>
        <taxon>Actinopterygii</taxon>
        <taxon>Neopterygii</taxon>
        <taxon>Teleostei</taxon>
        <taxon>Albuliformes</taxon>
        <taxon>Albulidae</taxon>
        <taxon>Albula</taxon>
    </lineage>
</organism>
<keyword evidence="3" id="KW-1185">Reference proteome</keyword>
<reference evidence="2" key="1">
    <citation type="thesis" date="2021" institute="BYU ScholarsArchive" country="Provo, UT, USA">
        <title>Applications of and Algorithms for Genome Assembly and Genomic Analyses with an Emphasis on Marine Teleosts.</title>
        <authorList>
            <person name="Pickett B.D."/>
        </authorList>
    </citation>
    <scope>NUCLEOTIDE SEQUENCE</scope>
    <source>
        <strain evidence="2">HI-2016</strain>
    </source>
</reference>
<name>A0A8T2NLE1_9TELE</name>
<evidence type="ECO:0000256" key="1">
    <source>
        <dbReference type="SAM" id="SignalP"/>
    </source>
</evidence>
<protein>
    <recommendedName>
        <fullName evidence="4">Interleukin</fullName>
    </recommendedName>
</protein>
<sequence>MNLLTCCLLVIVATVVMGAPLSQTQLKLDEIRMDLKTLNKSVLECCFGSALVCFSQRLPQLNTTGNVRSLEKKIVRDLRKTNINVACPACDEYPMRNSNEFIRALETLLQRSCATWRPDA</sequence>